<organism evidence="1 2">
    <name type="scientific">Leifsonia shinshuensis</name>
    <dbReference type="NCBI Taxonomy" id="150026"/>
    <lineage>
        <taxon>Bacteria</taxon>
        <taxon>Bacillati</taxon>
        <taxon>Actinomycetota</taxon>
        <taxon>Actinomycetes</taxon>
        <taxon>Micrococcales</taxon>
        <taxon>Microbacteriaceae</taxon>
        <taxon>Leifsonia</taxon>
    </lineage>
</organism>
<accession>A0A7G6YA17</accession>
<evidence type="ECO:0000313" key="1">
    <source>
        <dbReference type="EMBL" id="QNE35332.1"/>
    </source>
</evidence>
<sequence length="367" mass="37657">MPAHPPAPHETDGGFVVGALGRRVRVRISGAGADTFAAAFAGAWAHLLLGPDGGSDTEVTVGAATADADTIAVALANASALITRALIDLNTGRRLMLHAGAAVGPDGRAILLVGPSGAGKTTAITRLAGAHGYLTDETAFVDADGIVLPYPKPLSVDRGGPAKAQLTPAGLGLRDAEGPHEVARVIVLDRDAGTPGRPRSRRLDLVESLRALVPQISSLQHHPSPLRAIAELIRRVGGIELLGYPDARDLDPIAGPPEPPRLSAEELAFTAVDCGRSDHASAASGLLRTPAGDALVAGDLLVLAHGNDVRVLAGVAKTIWLATAEARSEADLLELLRDAYGAAPGDESALCETVDVLLNAGVLEWRT</sequence>
<dbReference type="SUPFAM" id="SSF52540">
    <property type="entry name" value="P-loop containing nucleoside triphosphate hydrolases"/>
    <property type="match status" value="1"/>
</dbReference>
<dbReference type="Gene3D" id="3.40.50.300">
    <property type="entry name" value="P-loop containing nucleotide triphosphate hydrolases"/>
    <property type="match status" value="1"/>
</dbReference>
<dbReference type="RefSeq" id="WP_185278492.1">
    <property type="nucleotide sequence ID" value="NZ_CP043641.1"/>
</dbReference>
<dbReference type="AlphaFoldDB" id="A0A7G6YA17"/>
<proteinExistence type="predicted"/>
<dbReference type="InterPro" id="IPR027417">
    <property type="entry name" value="P-loop_NTPase"/>
</dbReference>
<dbReference type="Proteomes" id="UP000515511">
    <property type="component" value="Chromosome"/>
</dbReference>
<protein>
    <recommendedName>
        <fullName evidence="3">PqqD family peptide modification chaperone</fullName>
    </recommendedName>
</protein>
<dbReference type="KEGG" id="lse:F1C12_09455"/>
<reference evidence="2" key="1">
    <citation type="submission" date="2019-09" db="EMBL/GenBank/DDBJ databases">
        <title>Antimicrobial potential of Antarctic Bacteria.</title>
        <authorList>
            <person name="Benaud N."/>
            <person name="Edwards R.J."/>
            <person name="Ferrari B.C."/>
        </authorList>
    </citation>
    <scope>NUCLEOTIDE SEQUENCE [LARGE SCALE GENOMIC DNA]</scope>
    <source>
        <strain evidence="2">INR9</strain>
    </source>
</reference>
<evidence type="ECO:0000313" key="2">
    <source>
        <dbReference type="Proteomes" id="UP000515511"/>
    </source>
</evidence>
<dbReference type="EMBL" id="CP043641">
    <property type="protein sequence ID" value="QNE35332.1"/>
    <property type="molecule type" value="Genomic_DNA"/>
</dbReference>
<name>A0A7G6YA17_9MICO</name>
<evidence type="ECO:0008006" key="3">
    <source>
        <dbReference type="Google" id="ProtNLM"/>
    </source>
</evidence>
<gene>
    <name evidence="1" type="ORF">F1C12_09455</name>
</gene>